<feature type="repeat" description="PPR" evidence="2">
    <location>
        <begin position="657"/>
        <end position="691"/>
    </location>
</feature>
<proteinExistence type="evidence at transcript level"/>
<dbReference type="InterPro" id="IPR053303">
    <property type="entry name" value="Chloroplast_PPR"/>
</dbReference>
<dbReference type="FunFam" id="1.25.40.10:FF:000542">
    <property type="entry name" value="Pentatricopeptide repeat-containing protein MRL1, chloroplastic isoform X1"/>
    <property type="match status" value="1"/>
</dbReference>
<dbReference type="Pfam" id="PF01535">
    <property type="entry name" value="PPR"/>
    <property type="match status" value="3"/>
</dbReference>
<feature type="repeat" description="PPR" evidence="2">
    <location>
        <begin position="762"/>
        <end position="796"/>
    </location>
</feature>
<dbReference type="FunFam" id="1.25.40.10:FF:002179">
    <property type="entry name" value="Pentatricopeptide repeat-containing protein MRL1, chloroplastic"/>
    <property type="match status" value="1"/>
</dbReference>
<dbReference type="Pfam" id="PF13041">
    <property type="entry name" value="PPR_2"/>
    <property type="match status" value="1"/>
</dbReference>
<sequence length="1104" mass="123037">MEATFSPISSCATVSSFLYPRCRCVRSLRKEFLGNGHNLRPPGLRSRRKCKNLGFQFHFYPRKRFVFRASLDSQSIAVVVAVVAVSAFTVFYLNYSKRKKNGEEKEMSGQLRHPIFQHTRSMLNWVPEEQFDHPADIRRDLPVDEEEVLLKDVKQISSGHESIVAEMQFSEAGVAYSATITKDTPELSKADMVVPNVRDFLVMGESEGLSLPSPFKQSESDAPVYTLDRKMGEKHQEDGKHGTENDTNIPTLTIETEPCSVSFPAFDRQTGSDESGRSNDQVSVEDGQTNYNLIYRDNLRQDLYTFYEAPLAELYDVGAFSSSEPLRENGKPLLFKNFTASATKTFRSELLNHAESTERETALDRASGGSVNGRKDTGKRVKFPAKKEKEKFYRLRGMNSSPLHDLKRKQIDHPSHQFGAYNQLLRDGRLRDCIEALEDMENKRLLDMNKVYHAGFFRVCKSQKAVKEAFRFTKLIQNPTLSTFNMLMSVCASSQDYKRAFQVLQLVQDAGLKVDCKLYTTLISTCAKSGKVDTMFKVFHEMVNAGVEPNVHTYGALIDGCAKAGQVAKAFGAYGIMRSKNVKPDRVVFNALITACGESGAVDRAFDVLAEMRAEVHPIDPDHVTVGALMKACAKAGQADRAHEVYKMIDEYDIKGTPEVFTIAVNCCSQNGDWDFAYRIYEDMTRKGVSPDEMFLSALIDVAGHAGKLDAAFEILQAARVEGVHAGIVAYSSLMGACRNARDWQKALLLYEDIKELNLKPTVSMMNALVTVLCELDQLQKAAEILLEMKRQGLSPNTITYSILLVASEKMDNLEAGQMFLSQAKEDGVASNLVMRRCIIGMCLRRYQQACTLGEPVFSLAPGRLQLDNKWTSLALMVYREAIVAGVAPTVEELSQILGCLKLPHDVNLRERLVENLGVSMDASKGSNLCCLIDGFGEYDPRAFSLLEEAASLGIIPAVSFKQSPITVDLRDLQIYTAEVYLLAVLRGLKHRLAGGTKLPNLAILLPSEKKEIQTPKGKKTINLAGRIGQAIAALLRRLRLTYIGTESRGRIRINGVAVKKWFQPKLDSPFSGNPTDLSSFQRRLGKGISLQQRNIRTGNLSLE</sequence>
<dbReference type="Pfam" id="PF17177">
    <property type="entry name" value="PPR_long"/>
    <property type="match status" value="1"/>
</dbReference>
<reference evidence="5" key="1">
    <citation type="submission" date="2020-08" db="EMBL/GenBank/DDBJ databases">
        <title>Identification of Transcription Factors in Gymnema sylvestre.</title>
        <authorList>
            <person name="Kalariya K.A."/>
        </authorList>
    </citation>
    <scope>NUCLEOTIDE SEQUENCE</scope>
</reference>
<dbReference type="InterPro" id="IPR033443">
    <property type="entry name" value="PROP1-like_PPR_dom"/>
</dbReference>
<dbReference type="PANTHER" id="PTHR47935:SF1">
    <property type="entry name" value="PENTATRICOPEPTIDE REPEAT-CONTAINING PROTEIN MRL1, CHLOROPLASTIC"/>
    <property type="match status" value="1"/>
</dbReference>
<dbReference type="NCBIfam" id="TIGR00756">
    <property type="entry name" value="PPR"/>
    <property type="match status" value="8"/>
</dbReference>
<evidence type="ECO:0000313" key="5">
    <source>
        <dbReference type="EMBL" id="URM60673.1"/>
    </source>
</evidence>
<dbReference type="FunFam" id="1.25.40.10:FF:000678">
    <property type="entry name" value="Pentatricopeptide repeat-containing protein MRL1 chloroplastic"/>
    <property type="match status" value="1"/>
</dbReference>
<dbReference type="InterPro" id="IPR011990">
    <property type="entry name" value="TPR-like_helical_dom_sf"/>
</dbReference>
<dbReference type="Gene3D" id="1.25.40.10">
    <property type="entry name" value="Tetratricopeptide repeat domain"/>
    <property type="match status" value="3"/>
</dbReference>
<protein>
    <submittedName>
        <fullName evidence="5">AP2 family protein</fullName>
    </submittedName>
</protein>
<dbReference type="AlphaFoldDB" id="A0A976X6A3"/>
<evidence type="ECO:0000256" key="2">
    <source>
        <dbReference type="PROSITE-ProRule" id="PRU00708"/>
    </source>
</evidence>
<dbReference type="PROSITE" id="PS51375">
    <property type="entry name" value="PPR"/>
    <property type="match status" value="8"/>
</dbReference>
<evidence type="ECO:0000256" key="1">
    <source>
        <dbReference type="ARBA" id="ARBA00022737"/>
    </source>
</evidence>
<accession>A0A976X6A3</accession>
<feature type="repeat" description="PPR" evidence="2">
    <location>
        <begin position="622"/>
        <end position="656"/>
    </location>
</feature>
<feature type="repeat" description="PPR" evidence="2">
    <location>
        <begin position="727"/>
        <end position="761"/>
    </location>
</feature>
<feature type="repeat" description="PPR" evidence="2">
    <location>
        <begin position="550"/>
        <end position="584"/>
    </location>
</feature>
<evidence type="ECO:0000256" key="3">
    <source>
        <dbReference type="SAM" id="MobiDB-lite"/>
    </source>
</evidence>
<name>A0A976X6A3_GYMSY</name>
<feature type="repeat" description="PPR" evidence="2">
    <location>
        <begin position="480"/>
        <end position="514"/>
    </location>
</feature>
<feature type="compositionally biased region" description="Basic and acidic residues" evidence="3">
    <location>
        <begin position="354"/>
        <end position="363"/>
    </location>
</feature>
<feature type="repeat" description="PPR" evidence="2">
    <location>
        <begin position="585"/>
        <end position="615"/>
    </location>
</feature>
<feature type="compositionally biased region" description="Basic and acidic residues" evidence="3">
    <location>
        <begin position="231"/>
        <end position="244"/>
    </location>
</feature>
<feature type="region of interest" description="Disordered" evidence="3">
    <location>
        <begin position="354"/>
        <end position="380"/>
    </location>
</feature>
<dbReference type="InterPro" id="IPR002885">
    <property type="entry name" value="PPR_rpt"/>
</dbReference>
<feature type="compositionally biased region" description="Polar residues" evidence="3">
    <location>
        <begin position="245"/>
        <end position="254"/>
    </location>
</feature>
<keyword evidence="1" id="KW-0677">Repeat</keyword>
<dbReference type="PANTHER" id="PTHR47935">
    <property type="entry name" value="PENTATRICOPEPTIDE REPEAT-CONTAINING PROTEIN MRL1, CHLOROPLASTIC"/>
    <property type="match status" value="1"/>
</dbReference>
<feature type="domain" description="PROP1-like PPR" evidence="4">
    <location>
        <begin position="558"/>
        <end position="718"/>
    </location>
</feature>
<feature type="repeat" description="PPR" evidence="2">
    <location>
        <begin position="515"/>
        <end position="549"/>
    </location>
</feature>
<feature type="region of interest" description="Disordered" evidence="3">
    <location>
        <begin position="231"/>
        <end position="284"/>
    </location>
</feature>
<dbReference type="EMBL" id="MT936809">
    <property type="protein sequence ID" value="URM60673.1"/>
    <property type="molecule type" value="mRNA"/>
</dbReference>
<evidence type="ECO:0000259" key="4">
    <source>
        <dbReference type="Pfam" id="PF17177"/>
    </source>
</evidence>
<organism evidence="5">
    <name type="scientific">Gymnema sylvestre</name>
    <name type="common">Gurmar</name>
    <name type="synonym">Periploca sylvestris</name>
    <dbReference type="NCBI Taxonomy" id="4068"/>
    <lineage>
        <taxon>Eukaryota</taxon>
        <taxon>Viridiplantae</taxon>
        <taxon>Streptophyta</taxon>
        <taxon>Embryophyta</taxon>
        <taxon>Tracheophyta</taxon>
        <taxon>Spermatophyta</taxon>
        <taxon>Magnoliopsida</taxon>
        <taxon>eudicotyledons</taxon>
        <taxon>Gunneridae</taxon>
        <taxon>Pentapetalae</taxon>
        <taxon>asterids</taxon>
        <taxon>lamiids</taxon>
        <taxon>Gentianales</taxon>
        <taxon>Apocynaceae</taxon>
        <taxon>Asclepiadoideae</taxon>
        <taxon>Marsdenieae</taxon>
        <taxon>Gymnema</taxon>
    </lineage>
</organism>